<sequence>METFLQTIANSLMASGSYALMAVGLVLIFGVMGIINLAHGELYMVGAYTVWYTYTVQGWGFLWAVLAAVFLVAALGLLMERALFRPMLDNPLGGLINSIGVLFILQVLAVKFGGLGSMKYVPISVSGNVSLFGGASISAQRAAVIVVTVLMLGLIWFLLMRTKYGWALRAVAEDREAAALQGISINKTSMMAMGLGSAAAGLAGAMMAPIVRVHPYMGHEVIITALIVTIVGGMGSLSGAVIAAVLYAFFSTFMTTYVGGTIAQIAGLALMLVVLVIKPTGIMGRSA</sequence>
<feature type="transmembrane region" description="Helical" evidence="9">
    <location>
        <begin position="142"/>
        <end position="159"/>
    </location>
</feature>
<dbReference type="InterPro" id="IPR052157">
    <property type="entry name" value="BCAA_transport_permease"/>
</dbReference>
<evidence type="ECO:0000256" key="9">
    <source>
        <dbReference type="SAM" id="Phobius"/>
    </source>
</evidence>
<dbReference type="PANTHER" id="PTHR11795:SF445">
    <property type="entry name" value="AMINO ACID ABC TRANSPORTER PERMEASE PROTEIN"/>
    <property type="match status" value="1"/>
</dbReference>
<keyword evidence="6 9" id="KW-1133">Transmembrane helix</keyword>
<dbReference type="RefSeq" id="WP_373656021.1">
    <property type="nucleotide sequence ID" value="NZ_JBGUAW010000006.1"/>
</dbReference>
<dbReference type="EMBL" id="JBGUAW010000006">
    <property type="protein sequence ID" value="MFA9461236.1"/>
    <property type="molecule type" value="Genomic_DNA"/>
</dbReference>
<comment type="similarity">
    <text evidence="8">Belongs to the binding-protein-dependent transport system permease family. LivHM subfamily.</text>
</comment>
<evidence type="ECO:0000256" key="4">
    <source>
        <dbReference type="ARBA" id="ARBA00022692"/>
    </source>
</evidence>
<keyword evidence="7 9" id="KW-0472">Membrane</keyword>
<comment type="caution">
    <text evidence="10">The sequence shown here is derived from an EMBL/GenBank/DDBJ whole genome shotgun (WGS) entry which is preliminary data.</text>
</comment>
<evidence type="ECO:0000256" key="6">
    <source>
        <dbReference type="ARBA" id="ARBA00022989"/>
    </source>
</evidence>
<evidence type="ECO:0000256" key="3">
    <source>
        <dbReference type="ARBA" id="ARBA00022475"/>
    </source>
</evidence>
<accession>A0ABV4TV84</accession>
<evidence type="ECO:0000256" key="5">
    <source>
        <dbReference type="ARBA" id="ARBA00022970"/>
    </source>
</evidence>
<evidence type="ECO:0000313" key="10">
    <source>
        <dbReference type="EMBL" id="MFA9461236.1"/>
    </source>
</evidence>
<name>A0ABV4TV84_9GAMM</name>
<evidence type="ECO:0000256" key="2">
    <source>
        <dbReference type="ARBA" id="ARBA00022448"/>
    </source>
</evidence>
<dbReference type="InterPro" id="IPR001851">
    <property type="entry name" value="ABC_transp_permease"/>
</dbReference>
<feature type="transmembrane region" description="Helical" evidence="9">
    <location>
        <begin position="91"/>
        <end position="112"/>
    </location>
</feature>
<evidence type="ECO:0000313" key="11">
    <source>
        <dbReference type="Proteomes" id="UP001575181"/>
    </source>
</evidence>
<keyword evidence="3" id="KW-1003">Cell membrane</keyword>
<feature type="transmembrane region" description="Helical" evidence="9">
    <location>
        <begin position="256"/>
        <end position="277"/>
    </location>
</feature>
<gene>
    <name evidence="10" type="ORF">ACERLL_10400</name>
</gene>
<evidence type="ECO:0000256" key="1">
    <source>
        <dbReference type="ARBA" id="ARBA00004429"/>
    </source>
</evidence>
<reference evidence="10 11" key="1">
    <citation type="submission" date="2024-08" db="EMBL/GenBank/DDBJ databases">
        <title>Whole-genome sequencing of halo(alkali)philic microorganisms from hypersaline lakes.</title>
        <authorList>
            <person name="Sorokin D.Y."/>
            <person name="Merkel A.Y."/>
            <person name="Messina E."/>
            <person name="Yakimov M."/>
        </authorList>
    </citation>
    <scope>NUCLEOTIDE SEQUENCE [LARGE SCALE GENOMIC DNA]</scope>
    <source>
        <strain evidence="10 11">Cl-TMA</strain>
    </source>
</reference>
<feature type="transmembrane region" description="Helical" evidence="9">
    <location>
        <begin position="190"/>
        <end position="211"/>
    </location>
</feature>
<keyword evidence="2" id="KW-0813">Transport</keyword>
<proteinExistence type="inferred from homology"/>
<feature type="transmembrane region" description="Helical" evidence="9">
    <location>
        <begin position="12"/>
        <end position="38"/>
    </location>
</feature>
<keyword evidence="5" id="KW-0029">Amino-acid transport</keyword>
<dbReference type="Proteomes" id="UP001575181">
    <property type="component" value="Unassembled WGS sequence"/>
</dbReference>
<dbReference type="CDD" id="cd06582">
    <property type="entry name" value="TM_PBP1_LivH_like"/>
    <property type="match status" value="1"/>
</dbReference>
<dbReference type="PANTHER" id="PTHR11795">
    <property type="entry name" value="BRANCHED-CHAIN AMINO ACID TRANSPORT SYSTEM PERMEASE PROTEIN LIVH"/>
    <property type="match status" value="1"/>
</dbReference>
<organism evidence="10 11">
    <name type="scientific">Thiohalorhabdus methylotrophus</name>
    <dbReference type="NCBI Taxonomy" id="3242694"/>
    <lineage>
        <taxon>Bacteria</taxon>
        <taxon>Pseudomonadati</taxon>
        <taxon>Pseudomonadota</taxon>
        <taxon>Gammaproteobacteria</taxon>
        <taxon>Thiohalorhabdales</taxon>
        <taxon>Thiohalorhabdaceae</taxon>
        <taxon>Thiohalorhabdus</taxon>
    </lineage>
</organism>
<dbReference type="Pfam" id="PF02653">
    <property type="entry name" value="BPD_transp_2"/>
    <property type="match status" value="1"/>
</dbReference>
<comment type="subcellular location">
    <subcellularLocation>
        <location evidence="1">Cell inner membrane</location>
        <topology evidence="1">Multi-pass membrane protein</topology>
    </subcellularLocation>
</comment>
<evidence type="ECO:0000256" key="7">
    <source>
        <dbReference type="ARBA" id="ARBA00023136"/>
    </source>
</evidence>
<keyword evidence="4 9" id="KW-0812">Transmembrane</keyword>
<feature type="transmembrane region" description="Helical" evidence="9">
    <location>
        <begin position="223"/>
        <end position="250"/>
    </location>
</feature>
<feature type="transmembrane region" description="Helical" evidence="9">
    <location>
        <begin position="58"/>
        <end position="79"/>
    </location>
</feature>
<keyword evidence="11" id="KW-1185">Reference proteome</keyword>
<protein>
    <submittedName>
        <fullName evidence="10">Branched-chain amino acid ABC transporter permease</fullName>
    </submittedName>
</protein>
<evidence type="ECO:0000256" key="8">
    <source>
        <dbReference type="ARBA" id="ARBA00037998"/>
    </source>
</evidence>